<dbReference type="PROSITE" id="PS50804">
    <property type="entry name" value="SCAN_BOX"/>
    <property type="match status" value="1"/>
</dbReference>
<feature type="domain" description="SCAN box" evidence="14">
    <location>
        <begin position="37"/>
        <end position="104"/>
    </location>
</feature>
<dbReference type="SMART" id="SM00355">
    <property type="entry name" value="ZnF_C2H2"/>
    <property type="match status" value="7"/>
</dbReference>
<dbReference type="InterPro" id="IPR003309">
    <property type="entry name" value="SCAN_dom"/>
</dbReference>
<keyword evidence="9" id="KW-0804">Transcription</keyword>
<dbReference type="CDD" id="cd07936">
    <property type="entry name" value="SCAN"/>
    <property type="match status" value="1"/>
</dbReference>
<keyword evidence="10" id="KW-0539">Nucleus</keyword>
<dbReference type="SMART" id="SM00431">
    <property type="entry name" value="SCAN"/>
    <property type="match status" value="1"/>
</dbReference>
<evidence type="ECO:0000256" key="2">
    <source>
        <dbReference type="ARBA" id="ARBA00006991"/>
    </source>
</evidence>
<dbReference type="PROSITE" id="PS00028">
    <property type="entry name" value="ZINC_FINGER_C2H2_1"/>
    <property type="match status" value="6"/>
</dbReference>
<dbReference type="Pfam" id="PF22938">
    <property type="entry name" value="Integrase_p58_C"/>
    <property type="match status" value="1"/>
</dbReference>
<feature type="domain" description="C2H2-type" evidence="13">
    <location>
        <begin position="327"/>
        <end position="354"/>
    </location>
</feature>
<evidence type="ECO:0000256" key="4">
    <source>
        <dbReference type="ARBA" id="ARBA00022737"/>
    </source>
</evidence>
<dbReference type="InterPro" id="IPR013087">
    <property type="entry name" value="Znf_C2H2_type"/>
</dbReference>
<dbReference type="Pfam" id="PF02023">
    <property type="entry name" value="SCAN"/>
    <property type="match status" value="1"/>
</dbReference>
<organism evidence="15 16">
    <name type="scientific">Cyprinus carpio carpio</name>
    <dbReference type="NCBI Taxonomy" id="630221"/>
    <lineage>
        <taxon>Eukaryota</taxon>
        <taxon>Metazoa</taxon>
        <taxon>Chordata</taxon>
        <taxon>Craniata</taxon>
        <taxon>Vertebrata</taxon>
        <taxon>Euteleostomi</taxon>
        <taxon>Actinopterygii</taxon>
        <taxon>Neopterygii</taxon>
        <taxon>Teleostei</taxon>
        <taxon>Ostariophysi</taxon>
        <taxon>Cypriniformes</taxon>
        <taxon>Cyprinidae</taxon>
        <taxon>Cyprininae</taxon>
        <taxon>Cyprinus</taxon>
    </lineage>
</organism>
<dbReference type="InterPro" id="IPR036236">
    <property type="entry name" value="Znf_C2H2_sf"/>
</dbReference>
<dbReference type="FunFam" id="3.30.160.60:FF:001506">
    <property type="entry name" value="Zinc finger protein"/>
    <property type="match status" value="1"/>
</dbReference>
<dbReference type="FunFam" id="3.30.160.60:FF:002317">
    <property type="entry name" value="Zgc:174696 protein"/>
    <property type="match status" value="1"/>
</dbReference>
<evidence type="ECO:0000256" key="9">
    <source>
        <dbReference type="ARBA" id="ARBA00023163"/>
    </source>
</evidence>
<evidence type="ECO:0000313" key="16">
    <source>
        <dbReference type="Proteomes" id="UP001108240"/>
    </source>
</evidence>
<dbReference type="InterPro" id="IPR054465">
    <property type="entry name" value="Integrase_p58-like_C"/>
</dbReference>
<dbReference type="GO" id="GO:0000981">
    <property type="term" value="F:DNA-binding transcription factor activity, RNA polymerase II-specific"/>
    <property type="evidence" value="ECO:0007669"/>
    <property type="project" value="TreeGrafter"/>
</dbReference>
<feature type="domain" description="C2H2-type" evidence="13">
    <location>
        <begin position="443"/>
        <end position="470"/>
    </location>
</feature>
<dbReference type="FunFam" id="3.30.160.60:FF:002343">
    <property type="entry name" value="Zinc finger protein 33A"/>
    <property type="match status" value="1"/>
</dbReference>
<dbReference type="GO" id="GO:0008270">
    <property type="term" value="F:zinc ion binding"/>
    <property type="evidence" value="ECO:0007669"/>
    <property type="project" value="UniProtKB-KW"/>
</dbReference>
<reference evidence="15" key="1">
    <citation type="submission" date="2025-08" db="UniProtKB">
        <authorList>
            <consortium name="Ensembl"/>
        </authorList>
    </citation>
    <scope>IDENTIFICATION</scope>
</reference>
<feature type="region of interest" description="Disordered" evidence="12">
    <location>
        <begin position="275"/>
        <end position="296"/>
    </location>
</feature>
<dbReference type="Pfam" id="PF00096">
    <property type="entry name" value="zf-C2H2"/>
    <property type="match status" value="7"/>
</dbReference>
<sequence>MVSRSAFVAMAPAFTSDYDKVKEVILKKYEINPETYRLRFRSLNTAADESPTELYVRLKDLFSKWVQLDVRSKTEMMETLVLEQYMRVLYPEVRTWVKERNPSTTLKGMLKKFVSENGKDWDKWLPYLLFAYREVPQASTGFSPFELLFAHQIRGPLDVLRDSWEASDKPTKQNILSYILKMREKLQLSSTRAQESVQESQVKQKMWYDQKARSRTFQVGEQVLLLLPTSENRLLAKWQGPYQVRKKVGPVTYEIEMPSRNKPLQTFHVNMLKKWHSPSAQPEPTSRKRVRKTKSKSNYTCRQCGKSFNQKNNLEVHMRVHTGEKPFTCQECGSSFTQKINLKVHMRIHTGEKPYTCKLCGQNFTHKNNLNSHMISHTGEKLFTCDQCGKSFTRKDSFTCHQCEKNFCHKLKKPYSCPQCGRSFTYKPSLDSHMRTHTGETPYTCKYCGKKFSQKGNLQTHIRLHTGEKPFSCLQCEKSFTYQRDLKQHLQTHSGKILHCSSV</sequence>
<keyword evidence="3" id="KW-0479">Metal-binding</keyword>
<keyword evidence="16" id="KW-1185">Reference proteome</keyword>
<dbReference type="PROSITE" id="PS50157">
    <property type="entry name" value="ZINC_FINGER_C2H2_2"/>
    <property type="match status" value="7"/>
</dbReference>
<dbReference type="SUPFAM" id="SSF47353">
    <property type="entry name" value="Retrovirus capsid dimerization domain-like"/>
    <property type="match status" value="1"/>
</dbReference>
<dbReference type="SUPFAM" id="SSF57667">
    <property type="entry name" value="beta-beta-alpha zinc fingers"/>
    <property type="match status" value="4"/>
</dbReference>
<dbReference type="PANTHER" id="PTHR23235">
    <property type="entry name" value="KRUEPPEL-LIKE TRANSCRIPTION FACTOR"/>
    <property type="match status" value="1"/>
</dbReference>
<evidence type="ECO:0000256" key="8">
    <source>
        <dbReference type="ARBA" id="ARBA00023125"/>
    </source>
</evidence>
<feature type="domain" description="C2H2-type" evidence="13">
    <location>
        <begin position="299"/>
        <end position="326"/>
    </location>
</feature>
<dbReference type="InterPro" id="IPR038269">
    <property type="entry name" value="SCAN_sf"/>
</dbReference>
<evidence type="ECO:0000259" key="13">
    <source>
        <dbReference type="PROSITE" id="PS50157"/>
    </source>
</evidence>
<evidence type="ECO:0000256" key="11">
    <source>
        <dbReference type="PROSITE-ProRule" id="PRU00042"/>
    </source>
</evidence>
<evidence type="ECO:0000259" key="14">
    <source>
        <dbReference type="PROSITE" id="PS50804"/>
    </source>
</evidence>
<dbReference type="FunFam" id="3.30.160.60:FF:000912">
    <property type="entry name" value="Zinc finger protein 660"/>
    <property type="match status" value="1"/>
</dbReference>
<dbReference type="GO" id="GO:0045893">
    <property type="term" value="P:positive regulation of DNA-templated transcription"/>
    <property type="evidence" value="ECO:0007669"/>
    <property type="project" value="UniProtKB-ARBA"/>
</dbReference>
<dbReference type="Ensembl" id="ENSCCRT00000195528.1">
    <property type="protein sequence ID" value="ENSCCRP00000116067.1"/>
    <property type="gene ID" value="ENSCCRG00000074833.1"/>
</dbReference>
<dbReference type="InterPro" id="IPR012337">
    <property type="entry name" value="RNaseH-like_sf"/>
</dbReference>
<evidence type="ECO:0000256" key="7">
    <source>
        <dbReference type="ARBA" id="ARBA00023015"/>
    </source>
</evidence>
<evidence type="ECO:0000256" key="1">
    <source>
        <dbReference type="ARBA" id="ARBA00004123"/>
    </source>
</evidence>
<proteinExistence type="inferred from homology"/>
<dbReference type="GeneTree" id="ENSGT00940000154715"/>
<keyword evidence="7" id="KW-0805">Transcription regulation</keyword>
<evidence type="ECO:0000256" key="3">
    <source>
        <dbReference type="ARBA" id="ARBA00022723"/>
    </source>
</evidence>
<keyword evidence="6" id="KW-0862">Zinc</keyword>
<dbReference type="Proteomes" id="UP001108240">
    <property type="component" value="Unplaced"/>
</dbReference>
<dbReference type="GO" id="GO:0000978">
    <property type="term" value="F:RNA polymerase II cis-regulatory region sequence-specific DNA binding"/>
    <property type="evidence" value="ECO:0007669"/>
    <property type="project" value="TreeGrafter"/>
</dbReference>
<evidence type="ECO:0000256" key="10">
    <source>
        <dbReference type="ARBA" id="ARBA00023242"/>
    </source>
</evidence>
<dbReference type="FunFam" id="3.30.160.60:FF:002282">
    <property type="entry name" value="Wu:fb97d07 protein"/>
    <property type="match status" value="1"/>
</dbReference>
<dbReference type="FunFam" id="3.30.160.60:FF:001450">
    <property type="entry name" value="zinc finger protein 774"/>
    <property type="match status" value="1"/>
</dbReference>
<dbReference type="FunFam" id="3.30.160.60:FF:001732">
    <property type="entry name" value="Zgc:162936"/>
    <property type="match status" value="1"/>
</dbReference>
<feature type="domain" description="C2H2-type" evidence="13">
    <location>
        <begin position="383"/>
        <end position="414"/>
    </location>
</feature>
<evidence type="ECO:0000256" key="12">
    <source>
        <dbReference type="SAM" id="MobiDB-lite"/>
    </source>
</evidence>
<dbReference type="Gene3D" id="1.10.4020.10">
    <property type="entry name" value="DNA breaking-rejoining enzymes"/>
    <property type="match status" value="1"/>
</dbReference>
<dbReference type="GO" id="GO:0005634">
    <property type="term" value="C:nucleus"/>
    <property type="evidence" value="ECO:0007669"/>
    <property type="project" value="UniProtKB-SubCell"/>
</dbReference>
<evidence type="ECO:0000256" key="5">
    <source>
        <dbReference type="ARBA" id="ARBA00022771"/>
    </source>
</evidence>
<dbReference type="SUPFAM" id="SSF53098">
    <property type="entry name" value="Ribonuclease H-like"/>
    <property type="match status" value="1"/>
</dbReference>
<dbReference type="PANTHER" id="PTHR23235:SF178">
    <property type="entry name" value="C2H2-TYPE DOMAIN-CONTAINING PROTEIN-RELATED"/>
    <property type="match status" value="1"/>
</dbReference>
<protein>
    <submittedName>
        <fullName evidence="15">Uncharacterized protein</fullName>
    </submittedName>
</protein>
<evidence type="ECO:0000313" key="15">
    <source>
        <dbReference type="Ensembl" id="ENSCCRP00000116067.1"/>
    </source>
</evidence>
<reference evidence="15" key="2">
    <citation type="submission" date="2025-09" db="UniProtKB">
        <authorList>
            <consortium name="Ensembl"/>
        </authorList>
    </citation>
    <scope>IDENTIFICATION</scope>
</reference>
<dbReference type="AlphaFoldDB" id="A0A9J7Y7K1"/>
<feature type="domain" description="C2H2-type" evidence="13">
    <location>
        <begin position="355"/>
        <end position="382"/>
    </location>
</feature>
<comment type="similarity">
    <text evidence="2">Belongs to the krueppel C2H2-type zinc-finger protein family.</text>
</comment>
<keyword evidence="4" id="KW-0677">Repeat</keyword>
<dbReference type="Gene3D" id="3.30.160.60">
    <property type="entry name" value="Classic Zinc Finger"/>
    <property type="match status" value="7"/>
</dbReference>
<comment type="subcellular location">
    <subcellularLocation>
        <location evidence="1">Nucleus</location>
    </subcellularLocation>
</comment>
<dbReference type="GO" id="GO:0005694">
    <property type="term" value="C:chromosome"/>
    <property type="evidence" value="ECO:0007669"/>
    <property type="project" value="UniProtKB-ARBA"/>
</dbReference>
<name>A0A9J7Y7K1_CYPCA</name>
<keyword evidence="8" id="KW-0238">DNA-binding</keyword>
<evidence type="ECO:0000256" key="6">
    <source>
        <dbReference type="ARBA" id="ARBA00022833"/>
    </source>
</evidence>
<keyword evidence="5 11" id="KW-0863">Zinc-finger</keyword>
<accession>A0A9J7Y7K1</accession>
<feature type="domain" description="C2H2-type" evidence="13">
    <location>
        <begin position="471"/>
        <end position="496"/>
    </location>
</feature>
<feature type="domain" description="C2H2-type" evidence="13">
    <location>
        <begin position="415"/>
        <end position="442"/>
    </location>
</feature>